<name>A0ABQ1H7M5_9SPHN</name>
<comment type="caution">
    <text evidence="1">The sequence shown here is derived from an EMBL/GenBank/DDBJ whole genome shotgun (WGS) entry which is preliminary data.</text>
</comment>
<dbReference type="Proteomes" id="UP000618591">
    <property type="component" value="Unassembled WGS sequence"/>
</dbReference>
<keyword evidence="2" id="KW-1185">Reference proteome</keyword>
<proteinExistence type="predicted"/>
<evidence type="ECO:0000313" key="2">
    <source>
        <dbReference type="Proteomes" id="UP000618591"/>
    </source>
</evidence>
<gene>
    <name evidence="1" type="ORF">GCM10011395_35830</name>
</gene>
<reference evidence="2" key="1">
    <citation type="journal article" date="2019" name="Int. J. Syst. Evol. Microbiol.">
        <title>The Global Catalogue of Microorganisms (GCM) 10K type strain sequencing project: providing services to taxonomists for standard genome sequencing and annotation.</title>
        <authorList>
            <consortium name="The Broad Institute Genomics Platform"/>
            <consortium name="The Broad Institute Genome Sequencing Center for Infectious Disease"/>
            <person name="Wu L."/>
            <person name="Ma J."/>
        </authorList>
    </citation>
    <scope>NUCLEOTIDE SEQUENCE [LARGE SCALE GENOMIC DNA]</scope>
    <source>
        <strain evidence="2">CGMCC 1.10106</strain>
    </source>
</reference>
<organism evidence="1 2">
    <name type="scientific">Sphingomonas psychrolutea</name>
    <dbReference type="NCBI Taxonomy" id="1259676"/>
    <lineage>
        <taxon>Bacteria</taxon>
        <taxon>Pseudomonadati</taxon>
        <taxon>Pseudomonadota</taxon>
        <taxon>Alphaproteobacteria</taxon>
        <taxon>Sphingomonadales</taxon>
        <taxon>Sphingomonadaceae</taxon>
        <taxon>Sphingomonas</taxon>
    </lineage>
</organism>
<evidence type="ECO:0000313" key="1">
    <source>
        <dbReference type="EMBL" id="GGA62453.1"/>
    </source>
</evidence>
<dbReference type="EMBL" id="BMDW01000046">
    <property type="protein sequence ID" value="GGA62453.1"/>
    <property type="molecule type" value="Genomic_DNA"/>
</dbReference>
<protein>
    <recommendedName>
        <fullName evidence="3">Phage portal protein</fullName>
    </recommendedName>
</protein>
<sequence length="271" mass="29467">MTYSDWTATGFRNLNFRGAPMRINGNPAGVNPYGVLPFVPLFDRLPDDCFWLPGGDDLMEAQDAVNVALANLWRSVESQAHGQAWASGISANEVLQFGPDRAIALPQGGQFGFASPNSPITSILSAIEFVLRQTAATHGVGADIFDLSKVAESGSAKHAGRIELREERLDDIAMWRIAEARLFEVVKAVVNTHRPGTIPEGASITVDFAELQDSLTEAEQIENSQAKIDMGVWSQVDALMALNPDGFPDRNAAHAELMRRRDEAIELALPL</sequence>
<evidence type="ECO:0008006" key="3">
    <source>
        <dbReference type="Google" id="ProtNLM"/>
    </source>
</evidence>
<accession>A0ABQ1H7M5</accession>